<proteinExistence type="predicted"/>
<dbReference type="AlphaFoldDB" id="A0A0G8AWK1"/>
<protein>
    <submittedName>
        <fullName evidence="1">Uncharacterized protein</fullName>
    </submittedName>
</protein>
<organism evidence="1 2">
    <name type="scientific">Candidatus Synechococcus spongiarum 15L</name>
    <dbReference type="NCBI Taxonomy" id="1608419"/>
    <lineage>
        <taxon>Bacteria</taxon>
        <taxon>Bacillati</taxon>
        <taxon>Cyanobacteriota</taxon>
        <taxon>Cyanophyceae</taxon>
        <taxon>Synechococcales</taxon>
        <taxon>Synechococcaceae</taxon>
        <taxon>Synechococcus</taxon>
    </lineage>
</organism>
<reference evidence="1 2" key="2">
    <citation type="submission" date="2015-05" db="EMBL/GenBank/DDBJ databases">
        <title>Lifestyle Evolution in Cyanobacterial Symbionts of Sponges.</title>
        <authorList>
            <person name="Burgsdorf I."/>
            <person name="Slaby B.M."/>
            <person name="Handley K.M."/>
            <person name="Haber M."/>
            <person name="Blom J."/>
            <person name="Marshall C.W."/>
            <person name="Gilbert J.A."/>
            <person name="Hentschel U."/>
            <person name="Steindler L."/>
        </authorList>
    </citation>
    <scope>NUCLEOTIDE SEQUENCE [LARGE SCALE GENOMIC DNA]</scope>
    <source>
        <strain evidence="1">15L</strain>
    </source>
</reference>
<comment type="caution">
    <text evidence="1">The sequence shown here is derived from an EMBL/GenBank/DDBJ whole genome shotgun (WGS) entry which is preliminary data.</text>
</comment>
<dbReference type="PATRIC" id="fig|1608419.3.peg.2153"/>
<dbReference type="EMBL" id="JYFQ01000070">
    <property type="protein sequence ID" value="KKZ13762.1"/>
    <property type="molecule type" value="Genomic_DNA"/>
</dbReference>
<sequence length="356" mass="39788">MPLGRFEVANQASEHLACVDDLDSWLRRLRREARDKNAPVRLRQVEKRLVDALFAVTAEHSRSPGRWQKLLSQLAAAEAIIRHGTGYEAQPVPPLRPEWVAASNDGTPEFRLALAFALQGGRRKSGIPVDSIRRHWLPLDREKPRCFATSGTGLDMQPDVVMHGRRGLDDAIALVQRRLIEASQHEDRHLPLNAMPQAFASIADLTKLLTGHVDLDLTLALARALMALDREAWATWAQKPIMERPHVLDGQEDWPDDAWLAIRLCTLPWPLRTHSGFTLDIDADPALIRRLDADDSATAFVIASRRLRAAGIRCTIRSGAAPPDTARLWAAALAFPITKSTAKRFLYRLDPSKELP</sequence>
<accession>A0A0G8AWK1</accession>
<evidence type="ECO:0000313" key="1">
    <source>
        <dbReference type="EMBL" id="KKZ13762.1"/>
    </source>
</evidence>
<evidence type="ECO:0000313" key="2">
    <source>
        <dbReference type="Proteomes" id="UP000035037"/>
    </source>
</evidence>
<dbReference type="Proteomes" id="UP000035037">
    <property type="component" value="Unassembled WGS sequence"/>
</dbReference>
<reference evidence="1 2" key="1">
    <citation type="submission" date="2015-02" db="EMBL/GenBank/DDBJ databases">
        <authorList>
            <person name="Slaby B."/>
            <person name="Hentschel U."/>
        </authorList>
    </citation>
    <scope>NUCLEOTIDE SEQUENCE [LARGE SCALE GENOMIC DNA]</scope>
    <source>
        <strain evidence="1">15L</strain>
    </source>
</reference>
<name>A0A0G8AWK1_9SYNE</name>
<gene>
    <name evidence="1" type="ORF">TQ37_03520</name>
</gene>